<protein>
    <recommendedName>
        <fullName evidence="6">Cyclic di-GMP-binding protein</fullName>
    </recommendedName>
    <alternativeName>
        <fullName evidence="6">Cellulose synthase regulatory subunit</fullName>
    </alternativeName>
</protein>
<dbReference type="GO" id="GO:0030244">
    <property type="term" value="P:cellulose biosynthetic process"/>
    <property type="evidence" value="ECO:0007669"/>
    <property type="project" value="UniProtKB-KW"/>
</dbReference>
<dbReference type="PANTHER" id="PTHR39083:SF1">
    <property type="entry name" value="CYCLIC DI-GMP-BINDING PROTEIN"/>
    <property type="match status" value="1"/>
</dbReference>
<feature type="chain" id="PRO_5031604742" description="Cyclic di-GMP-binding protein" evidence="6">
    <location>
        <begin position="22"/>
        <end position="760"/>
    </location>
</feature>
<keyword evidence="8" id="KW-1185">Reference proteome</keyword>
<keyword evidence="6" id="KW-0135">Cellulose biosynthesis</keyword>
<keyword evidence="6" id="KW-0732">Signal</keyword>
<dbReference type="Pfam" id="PF03170">
    <property type="entry name" value="BcsB"/>
    <property type="match status" value="1"/>
</dbReference>
<evidence type="ECO:0000313" key="7">
    <source>
        <dbReference type="EMBL" id="MBB4145203.1"/>
    </source>
</evidence>
<comment type="pathway">
    <text evidence="6">Glycan metabolism; bacterial cellulose biosynthesis.</text>
</comment>
<evidence type="ECO:0000256" key="4">
    <source>
        <dbReference type="ARBA" id="ARBA00022989"/>
    </source>
</evidence>
<comment type="subunit">
    <text evidence="6">Tightly associated with the cellulose synthase catalytic subunit.</text>
</comment>
<gene>
    <name evidence="7" type="ORF">GGQ72_003766</name>
</gene>
<dbReference type="RefSeq" id="WP_165132140.1">
    <property type="nucleotide sequence ID" value="NZ_CP049249.1"/>
</dbReference>
<evidence type="ECO:0000256" key="1">
    <source>
        <dbReference type="ARBA" id="ARBA00004162"/>
    </source>
</evidence>
<dbReference type="Proteomes" id="UP000519897">
    <property type="component" value="Unassembled WGS sequence"/>
</dbReference>
<dbReference type="UniPathway" id="UPA00694"/>
<proteinExistence type="inferred from homology"/>
<comment type="function">
    <text evidence="6">Binds the cellulose synthase activator, bis-(3'-5') cyclic diguanylic acid (c-di-GMP).</text>
</comment>
<name>A0A7W6LIW1_9HYPH</name>
<evidence type="ECO:0000256" key="3">
    <source>
        <dbReference type="ARBA" id="ARBA00022692"/>
    </source>
</evidence>
<keyword evidence="3 6" id="KW-0812">Transmembrane</keyword>
<dbReference type="InterPro" id="IPR018513">
    <property type="entry name" value="Cell_synthase_bac"/>
</dbReference>
<dbReference type="EMBL" id="JACIEC010000006">
    <property type="protein sequence ID" value="MBB4145203.1"/>
    <property type="molecule type" value="Genomic_DNA"/>
</dbReference>
<keyword evidence="6" id="KW-0973">c-di-GMP</keyword>
<keyword evidence="6" id="KW-0997">Cell inner membrane</keyword>
<dbReference type="GO" id="GO:0006011">
    <property type="term" value="P:UDP-alpha-D-glucose metabolic process"/>
    <property type="evidence" value="ECO:0007669"/>
    <property type="project" value="InterPro"/>
</dbReference>
<dbReference type="AlphaFoldDB" id="A0A7W6LIW1"/>
<keyword evidence="4 6" id="KW-1133">Transmembrane helix</keyword>
<evidence type="ECO:0000256" key="5">
    <source>
        <dbReference type="ARBA" id="ARBA00023136"/>
    </source>
</evidence>
<sequence length="760" mass="80912">MRKLSSFIAIAFFSIASGSEAAPSLLPSPTKPDLINNNSGTPGVQSNPTGLIPFLESSFESRLQGERDVRYLSFFLTSEQAQAGGSLRLTYTNAVSVRPEDATLRVSFNGHAGQQFPIRSPQGPGIMDVKAETTALKPGWNTVTLAAQQHHRVDCSIDATYELWTQIDVSNSGFQTAASRAQDPAAALISVGRNADRRTQVRVLTAGDTKAGARHSLDAIQTIALLLGRKDLSVEFTTATKDEPGIDLIVGDVNSSWQSEEGKRLLATAPAGVSIRPSGAGRVQMIIRGAGEQAINAALLQALNGPLKLVLNSRRLPAEMGVLNADQPGTYRLSDLAYRAEPFAGRLFRTSFQTVMPADFYPGDYGAMTLKLNAATAPKLAPGAQLVVRVNEKAVTSHGLIDPNGTILKDKTLDIPLRAFRPGINTVDILAELPKEEDKVCDPAARDESKPRFLLLEETSISVPALARAGRVPDLAAFAGRAYPFSRTETLDLVVSAPSSVQLGAAATLLSRLAVSAGQPLAANLVSDQEARSAIPDRNRLIIATAQGQSLVKSARLAAPSLDGLTTASVFGHGSTVAEPSDPRALLDAFQARTSQDRNEPGISENLIIGFQRTINVVGRWLQYREAESDPAPIRNSEVLATLSQVQSETGNSVVTTVSAATDAELSKAIDYLTDPAAWSKLNGGSATVLRSTGEVISTSAAAYSFYPLADKSFANLRRLAAAWLSDHIALYAFAVVILVSLIGLWLGYIVPRKGVRTVE</sequence>
<dbReference type="GO" id="GO:0005886">
    <property type="term" value="C:plasma membrane"/>
    <property type="evidence" value="ECO:0007669"/>
    <property type="project" value="UniProtKB-SubCell"/>
</dbReference>
<evidence type="ECO:0000256" key="6">
    <source>
        <dbReference type="RuleBase" id="RU365021"/>
    </source>
</evidence>
<organism evidence="7 8">
    <name type="scientific">Rhizobium rhizoryzae</name>
    <dbReference type="NCBI Taxonomy" id="451876"/>
    <lineage>
        <taxon>Bacteria</taxon>
        <taxon>Pseudomonadati</taxon>
        <taxon>Pseudomonadota</taxon>
        <taxon>Alphaproteobacteria</taxon>
        <taxon>Hyphomicrobiales</taxon>
        <taxon>Rhizobiaceae</taxon>
        <taxon>Rhizobium/Agrobacterium group</taxon>
        <taxon>Rhizobium</taxon>
    </lineage>
</organism>
<comment type="caution">
    <text evidence="7">The sequence shown here is derived from an EMBL/GenBank/DDBJ whole genome shotgun (WGS) entry which is preliminary data.</text>
</comment>
<keyword evidence="5 6" id="KW-0472">Membrane</keyword>
<feature type="signal peptide" evidence="6">
    <location>
        <begin position="1"/>
        <end position="21"/>
    </location>
</feature>
<comment type="subcellular location">
    <subcellularLocation>
        <location evidence="6">Cell inner membrane</location>
    </subcellularLocation>
    <subcellularLocation>
        <location evidence="1">Cell membrane</location>
        <topology evidence="1">Single-pass membrane protein</topology>
    </subcellularLocation>
</comment>
<accession>A0A7W6LIW1</accession>
<comment type="similarity">
    <text evidence="6">Belongs to the AcsB/BcsB family.</text>
</comment>
<reference evidence="7 8" key="1">
    <citation type="submission" date="2020-08" db="EMBL/GenBank/DDBJ databases">
        <title>Genomic Encyclopedia of Type Strains, Phase IV (KMG-IV): sequencing the most valuable type-strain genomes for metagenomic binning, comparative biology and taxonomic classification.</title>
        <authorList>
            <person name="Goeker M."/>
        </authorList>
    </citation>
    <scope>NUCLEOTIDE SEQUENCE [LARGE SCALE GENOMIC DNA]</scope>
    <source>
        <strain evidence="7 8">DSM 29514</strain>
    </source>
</reference>
<feature type="transmembrane region" description="Helical" evidence="6">
    <location>
        <begin position="729"/>
        <end position="751"/>
    </location>
</feature>
<dbReference type="PANTHER" id="PTHR39083">
    <property type="entry name" value="CYCLIC DI-GMP-BINDING PROTEIN"/>
    <property type="match status" value="1"/>
</dbReference>
<keyword evidence="2 6" id="KW-1003">Cell membrane</keyword>
<evidence type="ECO:0000313" key="8">
    <source>
        <dbReference type="Proteomes" id="UP000519897"/>
    </source>
</evidence>
<dbReference type="Gene3D" id="2.60.120.260">
    <property type="entry name" value="Galactose-binding domain-like"/>
    <property type="match status" value="2"/>
</dbReference>
<evidence type="ECO:0000256" key="2">
    <source>
        <dbReference type="ARBA" id="ARBA00022475"/>
    </source>
</evidence>